<dbReference type="EMBL" id="LAZR01039580">
    <property type="protein sequence ID" value="KKL16645.1"/>
    <property type="molecule type" value="Genomic_DNA"/>
</dbReference>
<feature type="transmembrane region" description="Helical" evidence="1">
    <location>
        <begin position="184"/>
        <end position="211"/>
    </location>
</feature>
<protein>
    <submittedName>
        <fullName evidence="2">Uncharacterized protein</fullName>
    </submittedName>
</protein>
<gene>
    <name evidence="2" type="ORF">LCGC14_2493490</name>
</gene>
<comment type="caution">
    <text evidence="2">The sequence shown here is derived from an EMBL/GenBank/DDBJ whole genome shotgun (WGS) entry which is preliminary data.</text>
</comment>
<evidence type="ECO:0000256" key="1">
    <source>
        <dbReference type="SAM" id="Phobius"/>
    </source>
</evidence>
<keyword evidence="1" id="KW-0472">Membrane</keyword>
<keyword evidence="1" id="KW-1133">Transmembrane helix</keyword>
<keyword evidence="1" id="KW-0812">Transmembrane</keyword>
<feature type="transmembrane region" description="Helical" evidence="1">
    <location>
        <begin position="223"/>
        <end position="246"/>
    </location>
</feature>
<evidence type="ECO:0000313" key="2">
    <source>
        <dbReference type="EMBL" id="KKL16645.1"/>
    </source>
</evidence>
<proteinExistence type="predicted"/>
<name>A0A0F9B4Q1_9ZZZZ</name>
<organism evidence="2">
    <name type="scientific">marine sediment metagenome</name>
    <dbReference type="NCBI Taxonomy" id="412755"/>
    <lineage>
        <taxon>unclassified sequences</taxon>
        <taxon>metagenomes</taxon>
        <taxon>ecological metagenomes</taxon>
    </lineage>
</organism>
<reference evidence="2" key="1">
    <citation type="journal article" date="2015" name="Nature">
        <title>Complex archaea that bridge the gap between prokaryotes and eukaryotes.</title>
        <authorList>
            <person name="Spang A."/>
            <person name="Saw J.H."/>
            <person name="Jorgensen S.L."/>
            <person name="Zaremba-Niedzwiedzka K."/>
            <person name="Martijn J."/>
            <person name="Lind A.E."/>
            <person name="van Eijk R."/>
            <person name="Schleper C."/>
            <person name="Guy L."/>
            <person name="Ettema T.J."/>
        </authorList>
    </citation>
    <scope>NUCLEOTIDE SEQUENCE</scope>
</reference>
<dbReference type="AlphaFoldDB" id="A0A0F9B4Q1"/>
<accession>A0A0F9B4Q1</accession>
<sequence>MLERRVNLEVKMSGLEKAEISFLKNNFAKLKTIADFLDISLEEVTNTCLYPGLYKFWLPIAKIIDEFPDWDLDSGEDLEKLYSLKQKYIKEVHTAYKINQELETLEKKFNNTHSKKHFSSDSEHYRAFIGYVETQVKEEKPPPSTQVQKIVQKVIPVEGKGVIQTKLVTPVISKKAKMRRYLQISLKSGIFILSFIAPILLLVIILERFFYWNYLILLQYQPVLFFLLVFAMILVGIISGWLSLLLTRYYLKSKKEGYEYERLKEIFNKEIPFDEFVENEGTPTQWYNKFEKFLESKKKDKN</sequence>